<sequence length="126" mass="13647">MSLHARVPRSFNHLSPSRYLPTAFALAVPNSLLVSFKLVLLTPALRPIVSPVLALSSPSAPNQPSYRSPSLHPPRYPLVASVISLLTAQPTPHLYTQSLSRANSNQTVLPASQTVLKPRPSHSTRV</sequence>
<accession>A0A2N5U0V5</accession>
<comment type="caution">
    <text evidence="1">The sequence shown here is derived from an EMBL/GenBank/DDBJ whole genome shotgun (WGS) entry which is preliminary data.</text>
</comment>
<dbReference type="EMBL" id="PGCI01000270">
    <property type="protein sequence ID" value="PLW31385.1"/>
    <property type="molecule type" value="Genomic_DNA"/>
</dbReference>
<gene>
    <name evidence="1" type="ORF">PCASD_23954</name>
</gene>
<evidence type="ECO:0000313" key="2">
    <source>
        <dbReference type="Proteomes" id="UP000235392"/>
    </source>
</evidence>
<evidence type="ECO:0000313" key="1">
    <source>
        <dbReference type="EMBL" id="PLW31385.1"/>
    </source>
</evidence>
<dbReference type="Proteomes" id="UP000235392">
    <property type="component" value="Unassembled WGS sequence"/>
</dbReference>
<dbReference type="AlphaFoldDB" id="A0A2N5U0V5"/>
<protein>
    <submittedName>
        <fullName evidence="1">Uncharacterized protein</fullName>
    </submittedName>
</protein>
<name>A0A2N5U0V5_9BASI</name>
<proteinExistence type="predicted"/>
<organism evidence="1 2">
    <name type="scientific">Puccinia coronata f. sp. avenae</name>
    <dbReference type="NCBI Taxonomy" id="200324"/>
    <lineage>
        <taxon>Eukaryota</taxon>
        <taxon>Fungi</taxon>
        <taxon>Dikarya</taxon>
        <taxon>Basidiomycota</taxon>
        <taxon>Pucciniomycotina</taxon>
        <taxon>Pucciniomycetes</taxon>
        <taxon>Pucciniales</taxon>
        <taxon>Pucciniaceae</taxon>
        <taxon>Puccinia</taxon>
    </lineage>
</organism>
<reference evidence="1 2" key="1">
    <citation type="submission" date="2017-11" db="EMBL/GenBank/DDBJ databases">
        <title>De novo assembly and phasing of dikaryotic genomes from two isolates of Puccinia coronata f. sp. avenae, the causal agent of oat crown rust.</title>
        <authorList>
            <person name="Miller M.E."/>
            <person name="Zhang Y."/>
            <person name="Omidvar V."/>
            <person name="Sperschneider J."/>
            <person name="Schwessinger B."/>
            <person name="Raley C."/>
            <person name="Palmer J.M."/>
            <person name="Garnica D."/>
            <person name="Upadhyaya N."/>
            <person name="Rathjen J."/>
            <person name="Taylor J.M."/>
            <person name="Park R.F."/>
            <person name="Dodds P.N."/>
            <person name="Hirsch C.D."/>
            <person name="Kianian S.F."/>
            <person name="Figueroa M."/>
        </authorList>
    </citation>
    <scope>NUCLEOTIDE SEQUENCE [LARGE SCALE GENOMIC DNA]</scope>
    <source>
        <strain evidence="1">12SD80</strain>
    </source>
</reference>